<dbReference type="EMBL" id="VDMD01000033">
    <property type="protein sequence ID" value="TRM58837.1"/>
    <property type="molecule type" value="Genomic_DNA"/>
</dbReference>
<sequence>MFAGALALLSAVALASAAGLKSSATADVGNEDGNWTLQDSEYGYSLAGSQPIDLSISAIVEDGELKMLCPYNLTAVLIPSDDVYYTVEFVNSTDGLPEGTITGGWNTTDDRFGIPLYGETYTKVINEIGPGRFDLVIADGRNELSWFNQSDTARGFTEWFIVLDSAQDVEC</sequence>
<dbReference type="AlphaFoldDB" id="A0A550C216"/>
<name>A0A550C216_9AGAR</name>
<evidence type="ECO:0000313" key="3">
    <source>
        <dbReference type="Proteomes" id="UP000320762"/>
    </source>
</evidence>
<reference evidence="2 3" key="1">
    <citation type="journal article" date="2019" name="New Phytol.">
        <title>Comparative genomics reveals unique wood-decay strategies and fruiting body development in the Schizophyllaceae.</title>
        <authorList>
            <person name="Almasi E."/>
            <person name="Sahu N."/>
            <person name="Krizsan K."/>
            <person name="Balint B."/>
            <person name="Kovacs G.M."/>
            <person name="Kiss B."/>
            <person name="Cseklye J."/>
            <person name="Drula E."/>
            <person name="Henrissat B."/>
            <person name="Nagy I."/>
            <person name="Chovatia M."/>
            <person name="Adam C."/>
            <person name="LaButti K."/>
            <person name="Lipzen A."/>
            <person name="Riley R."/>
            <person name="Grigoriev I.V."/>
            <person name="Nagy L.G."/>
        </authorList>
    </citation>
    <scope>NUCLEOTIDE SEQUENCE [LARGE SCALE GENOMIC DNA]</scope>
    <source>
        <strain evidence="2 3">NL-1724</strain>
    </source>
</reference>
<keyword evidence="3" id="KW-1185">Reference proteome</keyword>
<gene>
    <name evidence="2" type="ORF">BD626DRAFT_180323</name>
</gene>
<dbReference type="OrthoDB" id="2867444at2759"/>
<comment type="caution">
    <text evidence="2">The sequence shown here is derived from an EMBL/GenBank/DDBJ whole genome shotgun (WGS) entry which is preliminary data.</text>
</comment>
<dbReference type="Proteomes" id="UP000320762">
    <property type="component" value="Unassembled WGS sequence"/>
</dbReference>
<evidence type="ECO:0000313" key="2">
    <source>
        <dbReference type="EMBL" id="TRM58837.1"/>
    </source>
</evidence>
<keyword evidence="1" id="KW-0732">Signal</keyword>
<organism evidence="2 3">
    <name type="scientific">Schizophyllum amplum</name>
    <dbReference type="NCBI Taxonomy" id="97359"/>
    <lineage>
        <taxon>Eukaryota</taxon>
        <taxon>Fungi</taxon>
        <taxon>Dikarya</taxon>
        <taxon>Basidiomycota</taxon>
        <taxon>Agaricomycotina</taxon>
        <taxon>Agaricomycetes</taxon>
        <taxon>Agaricomycetidae</taxon>
        <taxon>Agaricales</taxon>
        <taxon>Schizophyllaceae</taxon>
        <taxon>Schizophyllum</taxon>
    </lineage>
</organism>
<feature type="signal peptide" evidence="1">
    <location>
        <begin position="1"/>
        <end position="17"/>
    </location>
</feature>
<evidence type="ECO:0000256" key="1">
    <source>
        <dbReference type="SAM" id="SignalP"/>
    </source>
</evidence>
<accession>A0A550C216</accession>
<feature type="chain" id="PRO_5021949495" evidence="1">
    <location>
        <begin position="18"/>
        <end position="171"/>
    </location>
</feature>
<protein>
    <submittedName>
        <fullName evidence="2">Uncharacterized protein</fullName>
    </submittedName>
</protein>
<proteinExistence type="predicted"/>